<keyword evidence="2" id="KW-1185">Reference proteome</keyword>
<comment type="caution">
    <text evidence="1">The sequence shown here is derived from an EMBL/GenBank/DDBJ whole genome shotgun (WGS) entry which is preliminary data.</text>
</comment>
<sequence length="114" mass="12785">MFTKKGEVFLCFDLVRNLSLLVSAALGIRETSTCYPSDASFHCPQHQQQDDLNQFCDRQYAGAQKQPHLSAHCTCIDKRASTGQCCKSDIDGILLKRNTTYTRMCVGAWFSIKA</sequence>
<organism evidence="1 2">
    <name type="scientific">Plakobranchus ocellatus</name>
    <dbReference type="NCBI Taxonomy" id="259542"/>
    <lineage>
        <taxon>Eukaryota</taxon>
        <taxon>Metazoa</taxon>
        <taxon>Spiralia</taxon>
        <taxon>Lophotrochozoa</taxon>
        <taxon>Mollusca</taxon>
        <taxon>Gastropoda</taxon>
        <taxon>Heterobranchia</taxon>
        <taxon>Euthyneura</taxon>
        <taxon>Panpulmonata</taxon>
        <taxon>Sacoglossa</taxon>
        <taxon>Placobranchoidea</taxon>
        <taxon>Plakobranchidae</taxon>
        <taxon>Plakobranchus</taxon>
    </lineage>
</organism>
<evidence type="ECO:0000313" key="2">
    <source>
        <dbReference type="Proteomes" id="UP000735302"/>
    </source>
</evidence>
<name>A0AAV3Y6B4_9GAST</name>
<dbReference type="EMBL" id="BLXT01000540">
    <property type="protein sequence ID" value="GFN78024.1"/>
    <property type="molecule type" value="Genomic_DNA"/>
</dbReference>
<proteinExistence type="predicted"/>
<dbReference type="AlphaFoldDB" id="A0AAV3Y6B4"/>
<protein>
    <recommendedName>
        <fullName evidence="3">Domain of unknown function DB domain-containing protein</fullName>
    </recommendedName>
</protein>
<reference evidence="1 2" key="1">
    <citation type="journal article" date="2021" name="Elife">
        <title>Chloroplast acquisition without the gene transfer in kleptoplastic sea slugs, Plakobranchus ocellatus.</title>
        <authorList>
            <person name="Maeda T."/>
            <person name="Takahashi S."/>
            <person name="Yoshida T."/>
            <person name="Shimamura S."/>
            <person name="Takaki Y."/>
            <person name="Nagai Y."/>
            <person name="Toyoda A."/>
            <person name="Suzuki Y."/>
            <person name="Arimoto A."/>
            <person name="Ishii H."/>
            <person name="Satoh N."/>
            <person name="Nishiyama T."/>
            <person name="Hasebe M."/>
            <person name="Maruyama T."/>
            <person name="Minagawa J."/>
            <person name="Obokata J."/>
            <person name="Shigenobu S."/>
        </authorList>
    </citation>
    <scope>NUCLEOTIDE SEQUENCE [LARGE SCALE GENOMIC DNA]</scope>
</reference>
<gene>
    <name evidence="1" type="ORF">PoB_000453000</name>
</gene>
<evidence type="ECO:0000313" key="1">
    <source>
        <dbReference type="EMBL" id="GFN78024.1"/>
    </source>
</evidence>
<accession>A0AAV3Y6B4</accession>
<evidence type="ECO:0008006" key="3">
    <source>
        <dbReference type="Google" id="ProtNLM"/>
    </source>
</evidence>
<dbReference type="Proteomes" id="UP000735302">
    <property type="component" value="Unassembled WGS sequence"/>
</dbReference>